<comment type="caution">
    <text evidence="1">The sequence shown here is derived from an EMBL/GenBank/DDBJ whole genome shotgun (WGS) entry which is preliminary data.</text>
</comment>
<dbReference type="PATRIC" id="fig|1116472.3.peg.2115"/>
<dbReference type="eggNOG" id="COG3391">
    <property type="taxonomic scope" value="Bacteria"/>
</dbReference>
<gene>
    <name evidence="1" type="ORF">MGMO_72c00030</name>
</gene>
<dbReference type="RefSeq" id="WP_023494870.1">
    <property type="nucleotide sequence ID" value="NZ_AYLO01000069.1"/>
</dbReference>
<sequence>MFHPAVTGLKDVSDIYYREYDMKLPDYWRFKEWEREFDQYAKKGELTNLMLVELPHDHFGEFGGALDGVNTPETQMADNDYALGLITEKVANSQFKDDTLIFVIEDDTQDGLDHVDAQRSIAYVVGPYV</sequence>
<dbReference type="Gene3D" id="3.40.720.10">
    <property type="entry name" value="Alkaline Phosphatase, subunit A"/>
    <property type="match status" value="1"/>
</dbReference>
<evidence type="ECO:0008006" key="3">
    <source>
        <dbReference type="Google" id="ProtNLM"/>
    </source>
</evidence>
<organism evidence="1 2">
    <name type="scientific">Methyloglobulus morosus KoM1</name>
    <dbReference type="NCBI Taxonomy" id="1116472"/>
    <lineage>
        <taxon>Bacteria</taxon>
        <taxon>Pseudomonadati</taxon>
        <taxon>Pseudomonadota</taxon>
        <taxon>Gammaproteobacteria</taxon>
        <taxon>Methylococcales</taxon>
        <taxon>Methylococcaceae</taxon>
        <taxon>Methyloglobulus</taxon>
    </lineage>
</organism>
<reference evidence="1 2" key="1">
    <citation type="journal article" date="2013" name="Genome Announc.">
        <title>Draft Genome Sequence of the Methanotrophic Gammaproteobacterium Methyloglobulus morosus DSM 22980 Strain KoM1.</title>
        <authorList>
            <person name="Poehlein A."/>
            <person name="Deutzmann J.S."/>
            <person name="Daniel R."/>
            <person name="Simeonova D.D."/>
        </authorList>
    </citation>
    <scope>NUCLEOTIDE SEQUENCE [LARGE SCALE GENOMIC DNA]</scope>
    <source>
        <strain evidence="1 2">KoM1</strain>
    </source>
</reference>
<accession>V5C0V3</accession>
<protein>
    <recommendedName>
        <fullName evidence="3">Phosphoesterase</fullName>
    </recommendedName>
</protein>
<dbReference type="Proteomes" id="UP000017842">
    <property type="component" value="Unassembled WGS sequence"/>
</dbReference>
<dbReference type="EMBL" id="AYLO01000069">
    <property type="protein sequence ID" value="ESS72082.1"/>
    <property type="molecule type" value="Genomic_DNA"/>
</dbReference>
<name>V5C0V3_9GAMM</name>
<evidence type="ECO:0000313" key="1">
    <source>
        <dbReference type="EMBL" id="ESS72082.1"/>
    </source>
</evidence>
<proteinExistence type="predicted"/>
<keyword evidence="2" id="KW-1185">Reference proteome</keyword>
<evidence type="ECO:0000313" key="2">
    <source>
        <dbReference type="Proteomes" id="UP000017842"/>
    </source>
</evidence>
<dbReference type="InterPro" id="IPR017850">
    <property type="entry name" value="Alkaline_phosphatase_core_sf"/>
</dbReference>
<dbReference type="OrthoDB" id="145213at2"/>
<dbReference type="AlphaFoldDB" id="V5C0V3"/>
<dbReference type="STRING" id="1116472.MGMO_72c00030"/>